<evidence type="ECO:0000313" key="3">
    <source>
        <dbReference type="Proteomes" id="UP000471166"/>
    </source>
</evidence>
<sequence>MDTEDDMDAQQPAATRTPWLDLERVVDGALSRQMVLTFLRSAIGRPVLVALVIIWLGIWVVVAPVGGLYLPVFLSVLMTFMALALPLGPALRTTTLHARTGAVLRARYFEDSFTTGADGEADRHRYDEVTSVDVHGPVVVLRYTDHRREILPRDLVPDAALTLLRRAPS</sequence>
<reference evidence="2 3" key="1">
    <citation type="submission" date="2020-01" db="EMBL/GenBank/DDBJ databases">
        <title>Genetics and antimicrobial susceptibilities of Nocardia species isolated from the soil; a comparison with species isolated from humans.</title>
        <authorList>
            <person name="Carrasco G."/>
            <person name="Monzon S."/>
            <person name="Sansegundo M."/>
            <person name="Garcia E."/>
            <person name="Garrido N."/>
            <person name="Medina M.J."/>
            <person name="Villalon P."/>
            <person name="Ramirez-Arocha A.C."/>
            <person name="Jimenez P."/>
            <person name="Cuesta I."/>
            <person name="Valdezate S."/>
        </authorList>
    </citation>
    <scope>NUCLEOTIDE SEQUENCE [LARGE SCALE GENOMIC DNA]</scope>
    <source>
        <strain evidence="2 3">CNM20110626</strain>
    </source>
</reference>
<protein>
    <recommendedName>
        <fullName evidence="4">YcxB family protein</fullName>
    </recommendedName>
</protein>
<keyword evidence="1" id="KW-0812">Transmembrane</keyword>
<dbReference type="AlphaFoldDB" id="A0A6P1CP59"/>
<name>A0A6P1CP59_9NOCA</name>
<feature type="transmembrane region" description="Helical" evidence="1">
    <location>
        <begin position="42"/>
        <end position="62"/>
    </location>
</feature>
<feature type="transmembrane region" description="Helical" evidence="1">
    <location>
        <begin position="68"/>
        <end position="87"/>
    </location>
</feature>
<dbReference type="Proteomes" id="UP000471166">
    <property type="component" value="Unassembled WGS sequence"/>
</dbReference>
<evidence type="ECO:0000313" key="2">
    <source>
        <dbReference type="EMBL" id="NEW34360.1"/>
    </source>
</evidence>
<keyword evidence="1" id="KW-1133">Transmembrane helix</keyword>
<evidence type="ECO:0008006" key="4">
    <source>
        <dbReference type="Google" id="ProtNLM"/>
    </source>
</evidence>
<evidence type="ECO:0000256" key="1">
    <source>
        <dbReference type="SAM" id="Phobius"/>
    </source>
</evidence>
<proteinExistence type="predicted"/>
<dbReference type="RefSeq" id="WP_163845667.1">
    <property type="nucleotide sequence ID" value="NZ_JAAGVB010000027.1"/>
</dbReference>
<keyword evidence="1" id="KW-0472">Membrane</keyword>
<accession>A0A6P1CP59</accession>
<gene>
    <name evidence="2" type="ORF">GV791_17605</name>
</gene>
<comment type="caution">
    <text evidence="2">The sequence shown here is derived from an EMBL/GenBank/DDBJ whole genome shotgun (WGS) entry which is preliminary data.</text>
</comment>
<dbReference type="EMBL" id="JAAGVB010000027">
    <property type="protein sequence ID" value="NEW34360.1"/>
    <property type="molecule type" value="Genomic_DNA"/>
</dbReference>
<organism evidence="2 3">
    <name type="scientific">Nocardia cyriacigeorgica</name>
    <dbReference type="NCBI Taxonomy" id="135487"/>
    <lineage>
        <taxon>Bacteria</taxon>
        <taxon>Bacillati</taxon>
        <taxon>Actinomycetota</taxon>
        <taxon>Actinomycetes</taxon>
        <taxon>Mycobacteriales</taxon>
        <taxon>Nocardiaceae</taxon>
        <taxon>Nocardia</taxon>
    </lineage>
</organism>